<evidence type="ECO:0000256" key="5">
    <source>
        <dbReference type="ARBA" id="ARBA00023015"/>
    </source>
</evidence>
<keyword evidence="4" id="KW-0548">Nucleotidyltransferase</keyword>
<dbReference type="PIRSF" id="PIRSF000774">
    <property type="entry name" value="RpoN"/>
    <property type="match status" value="1"/>
</dbReference>
<dbReference type="EMBL" id="AP019695">
    <property type="protein sequence ID" value="BBK23222.1"/>
    <property type="molecule type" value="Genomic_DNA"/>
</dbReference>
<dbReference type="NCBIfam" id="TIGR02395">
    <property type="entry name" value="rpoN_sigma"/>
    <property type="match status" value="1"/>
</dbReference>
<dbReference type="PROSITE" id="PS00718">
    <property type="entry name" value="SIGMA54_2"/>
    <property type="match status" value="1"/>
</dbReference>
<keyword evidence="7" id="KW-0238">DNA-binding</keyword>
<evidence type="ECO:0000256" key="2">
    <source>
        <dbReference type="ARBA" id="ARBA00022478"/>
    </source>
</evidence>
<protein>
    <recommendedName>
        <fullName evidence="14">RNA polymerase sigma-54 factor</fullName>
    </recommendedName>
</protein>
<dbReference type="GO" id="GO:0001216">
    <property type="term" value="F:DNA-binding transcription activator activity"/>
    <property type="evidence" value="ECO:0007669"/>
    <property type="project" value="InterPro"/>
</dbReference>
<dbReference type="RefSeq" id="WP_163052242.1">
    <property type="nucleotide sequence ID" value="NZ_AP019695.1"/>
</dbReference>
<evidence type="ECO:0000256" key="9">
    <source>
        <dbReference type="SAM" id="Coils"/>
    </source>
</evidence>
<evidence type="ECO:0000313" key="12">
    <source>
        <dbReference type="EMBL" id="BBK23222.1"/>
    </source>
</evidence>
<evidence type="ECO:0008006" key="14">
    <source>
        <dbReference type="Google" id="ProtNLM"/>
    </source>
</evidence>
<sequence length="413" mass="48159">MKNVLILKPEIIQKQNYNKSRETSLSMLCMANKDLKLFLYNKASTNPFLSFQTVSDEIINYQASAATLSDTILSQLSYLNVELDEDICYYLLSQLDSNGYFRCSMKDLCKQSIYTQKQLEKVISILQTLDPVGCFCFSLKESLQVQAFACEEAESETAYILCSYLEDLANHNLNHIMEETQMDVEEIQEGLRFIQSLNPKPASGYASFSQYMEAEASVEVKDGKIQIQLLKQDFTIEIDEEMQKNKQMQEEYKQLYTEAKNIMNFIQKRNATIMQILQIVCQKQKDYFLHGKALQYCTMQQIAKECDVNVSTISRAVTGKMLQFQNRYIPLRYFFVRNGNKEHSQEELVDKIKEYIESENPKTPYSDEKLKALLEKEGIYVSRRTIAKYRELAQIENASKRKKRKGEKYERKN</sequence>
<evidence type="ECO:0000259" key="11">
    <source>
        <dbReference type="Pfam" id="PF04963"/>
    </source>
</evidence>
<dbReference type="PANTHER" id="PTHR32248:SF4">
    <property type="entry name" value="RNA POLYMERASE SIGMA-54 FACTOR"/>
    <property type="match status" value="1"/>
</dbReference>
<evidence type="ECO:0000256" key="4">
    <source>
        <dbReference type="ARBA" id="ARBA00022695"/>
    </source>
</evidence>
<dbReference type="PROSITE" id="PS50044">
    <property type="entry name" value="SIGMA54_3"/>
    <property type="match status" value="1"/>
</dbReference>
<dbReference type="GO" id="GO:0016987">
    <property type="term" value="F:sigma factor activity"/>
    <property type="evidence" value="ECO:0007669"/>
    <property type="project" value="UniProtKB-KW"/>
</dbReference>
<keyword evidence="2" id="KW-0240">DNA-directed RNA polymerase</keyword>
<proteinExistence type="inferred from homology"/>
<dbReference type="Proteomes" id="UP000464754">
    <property type="component" value="Chromosome"/>
</dbReference>
<evidence type="ECO:0000256" key="6">
    <source>
        <dbReference type="ARBA" id="ARBA00023082"/>
    </source>
</evidence>
<keyword evidence="3" id="KW-0808">Transferase</keyword>
<dbReference type="GO" id="GO:0006352">
    <property type="term" value="P:DNA-templated transcription initiation"/>
    <property type="evidence" value="ECO:0007669"/>
    <property type="project" value="InterPro"/>
</dbReference>
<keyword evidence="13" id="KW-1185">Reference proteome</keyword>
<feature type="domain" description="RNA polymerase sigma factor 54 DNA-binding" evidence="10">
    <location>
        <begin position="250"/>
        <end position="403"/>
    </location>
</feature>
<dbReference type="PANTHER" id="PTHR32248">
    <property type="entry name" value="RNA POLYMERASE SIGMA-54 FACTOR"/>
    <property type="match status" value="1"/>
</dbReference>
<dbReference type="GO" id="GO:0000428">
    <property type="term" value="C:DNA-directed RNA polymerase complex"/>
    <property type="evidence" value="ECO:0007669"/>
    <property type="project" value="UniProtKB-KW"/>
</dbReference>
<keyword evidence="8" id="KW-0804">Transcription</keyword>
<dbReference type="Gene3D" id="1.10.10.1330">
    <property type="entry name" value="RNA polymerase sigma-54 factor, core-binding domain"/>
    <property type="match status" value="1"/>
</dbReference>
<dbReference type="KEGG" id="aarg:Aargi30884_21250"/>
<keyword evidence="6" id="KW-0731">Sigma factor</keyword>
<dbReference type="GO" id="GO:0003677">
    <property type="term" value="F:DNA binding"/>
    <property type="evidence" value="ECO:0007669"/>
    <property type="project" value="UniProtKB-KW"/>
</dbReference>
<evidence type="ECO:0000256" key="8">
    <source>
        <dbReference type="ARBA" id="ARBA00023163"/>
    </source>
</evidence>
<organism evidence="12 13">
    <name type="scientific">Amedibacterium intestinale</name>
    <dbReference type="NCBI Taxonomy" id="2583452"/>
    <lineage>
        <taxon>Bacteria</taxon>
        <taxon>Bacillati</taxon>
        <taxon>Bacillota</taxon>
        <taxon>Erysipelotrichia</taxon>
        <taxon>Erysipelotrichales</taxon>
        <taxon>Erysipelotrichaceae</taxon>
        <taxon>Amedibacterium</taxon>
    </lineage>
</organism>
<gene>
    <name evidence="12" type="ORF">Aargi30884_21250</name>
</gene>
<comment type="similarity">
    <text evidence="1">Belongs to the sigma-54 factor family.</text>
</comment>
<dbReference type="Gene3D" id="1.10.10.60">
    <property type="entry name" value="Homeodomain-like"/>
    <property type="match status" value="1"/>
</dbReference>
<dbReference type="InterPro" id="IPR038709">
    <property type="entry name" value="RpoN_core-bd_sf"/>
</dbReference>
<dbReference type="Pfam" id="PF04963">
    <property type="entry name" value="Sigma54_CBD"/>
    <property type="match status" value="1"/>
</dbReference>
<reference evidence="13" key="1">
    <citation type="submission" date="2019-05" db="EMBL/GenBank/DDBJ databases">
        <title>Complete genome sequencing of Absiella argi strain JCM 30884.</title>
        <authorList>
            <person name="Sakamoto M."/>
            <person name="Murakami T."/>
            <person name="Mori H."/>
        </authorList>
    </citation>
    <scope>NUCLEOTIDE SEQUENCE [LARGE SCALE GENOMIC DNA]</scope>
    <source>
        <strain evidence="13">JCM 30884</strain>
    </source>
</reference>
<evidence type="ECO:0000256" key="1">
    <source>
        <dbReference type="ARBA" id="ARBA00008798"/>
    </source>
</evidence>
<evidence type="ECO:0000259" key="10">
    <source>
        <dbReference type="Pfam" id="PF04552"/>
    </source>
</evidence>
<accession>A0A6N4TMC4</accession>
<dbReference type="InterPro" id="IPR000394">
    <property type="entry name" value="RNA_pol_sigma_54"/>
</dbReference>
<dbReference type="PRINTS" id="PR00045">
    <property type="entry name" value="SIGMA54FCT"/>
</dbReference>
<feature type="domain" description="RNA polymerase sigma factor 54 core-binding" evidence="11">
    <location>
        <begin position="60"/>
        <end position="232"/>
    </location>
</feature>
<keyword evidence="9" id="KW-0175">Coiled coil</keyword>
<evidence type="ECO:0000256" key="3">
    <source>
        <dbReference type="ARBA" id="ARBA00022679"/>
    </source>
</evidence>
<evidence type="ECO:0000313" key="13">
    <source>
        <dbReference type="Proteomes" id="UP000464754"/>
    </source>
</evidence>
<evidence type="ECO:0000256" key="7">
    <source>
        <dbReference type="ARBA" id="ARBA00023125"/>
    </source>
</evidence>
<dbReference type="InterPro" id="IPR007634">
    <property type="entry name" value="RNA_pol_sigma_54_DNA-bd"/>
</dbReference>
<dbReference type="GO" id="GO:0016779">
    <property type="term" value="F:nucleotidyltransferase activity"/>
    <property type="evidence" value="ECO:0007669"/>
    <property type="project" value="UniProtKB-KW"/>
</dbReference>
<feature type="coiled-coil region" evidence="9">
    <location>
        <begin position="231"/>
        <end position="258"/>
    </location>
</feature>
<keyword evidence="5" id="KW-0805">Transcription regulation</keyword>
<name>A0A6N4TMC4_9FIRM</name>
<dbReference type="AlphaFoldDB" id="A0A6N4TMC4"/>
<dbReference type="InterPro" id="IPR007046">
    <property type="entry name" value="RNA_pol_sigma_54_core-bd"/>
</dbReference>
<dbReference type="Pfam" id="PF04552">
    <property type="entry name" value="Sigma54_DBD"/>
    <property type="match status" value="1"/>
</dbReference>